<dbReference type="PANTHER" id="PTHR35610">
    <property type="entry name" value="3-ISOPROPYLMALATE DEHYDRATASE-RELATED"/>
    <property type="match status" value="1"/>
</dbReference>
<dbReference type="RefSeq" id="WP_013329699.1">
    <property type="nucleotide sequence ID" value="NC_014507.1"/>
</dbReference>
<dbReference type="NCBIfam" id="TIGR00162">
    <property type="entry name" value="proteasome assembly chaperone family protein"/>
    <property type="match status" value="1"/>
</dbReference>
<dbReference type="OrthoDB" id="31247at2157"/>
<dbReference type="SUPFAM" id="SSF159659">
    <property type="entry name" value="Cgl1923-like"/>
    <property type="match status" value="1"/>
</dbReference>
<dbReference type="Proteomes" id="UP000006565">
    <property type="component" value="Chromosome"/>
</dbReference>
<dbReference type="KEGG" id="mpi:Mpet_1769"/>
<protein>
    <recommendedName>
        <fullName evidence="3">Proteasome assembly chaperone family protein</fullName>
    </recommendedName>
</protein>
<dbReference type="Gene3D" id="3.40.50.10900">
    <property type="entry name" value="PAC-like subunit"/>
    <property type="match status" value="1"/>
</dbReference>
<organism evidence="1 2">
    <name type="scientific">Methanolacinia petrolearia (strain DSM 11571 / OCM 486 / SEBR 4847)</name>
    <name type="common">Methanoplanus petrolearius</name>
    <dbReference type="NCBI Taxonomy" id="679926"/>
    <lineage>
        <taxon>Archaea</taxon>
        <taxon>Methanobacteriati</taxon>
        <taxon>Methanobacteriota</taxon>
        <taxon>Stenosarchaea group</taxon>
        <taxon>Methanomicrobia</taxon>
        <taxon>Methanomicrobiales</taxon>
        <taxon>Methanomicrobiaceae</taxon>
        <taxon>Methanolacinia</taxon>
    </lineage>
</organism>
<dbReference type="InterPro" id="IPR038389">
    <property type="entry name" value="PSMG2_sf"/>
</dbReference>
<evidence type="ECO:0008006" key="3">
    <source>
        <dbReference type="Google" id="ProtNLM"/>
    </source>
</evidence>
<dbReference type="eggNOG" id="arCOG00348">
    <property type="taxonomic scope" value="Archaea"/>
</dbReference>
<evidence type="ECO:0000313" key="1">
    <source>
        <dbReference type="EMBL" id="ADN36522.1"/>
    </source>
</evidence>
<reference evidence="1 2" key="1">
    <citation type="journal article" date="2010" name="Stand. Genomic Sci.">
        <title>Complete genome sequence of Methanoplanus petrolearius type strain (SEBR 4847).</title>
        <authorList>
            <person name="Brambilla E."/>
            <person name="Djao O.D."/>
            <person name="Daligault H."/>
            <person name="Lapidus A."/>
            <person name="Lucas S."/>
            <person name="Hammon N."/>
            <person name="Nolan M."/>
            <person name="Tice H."/>
            <person name="Cheng J.F."/>
            <person name="Han C."/>
            <person name="Tapia R."/>
            <person name="Goodwin L."/>
            <person name="Pitluck S."/>
            <person name="Liolios K."/>
            <person name="Ivanova N."/>
            <person name="Mavromatis K."/>
            <person name="Mikhailova N."/>
            <person name="Pati A."/>
            <person name="Chen A."/>
            <person name="Palaniappan K."/>
            <person name="Land M."/>
            <person name="Hauser L."/>
            <person name="Chang Y.J."/>
            <person name="Jeffries C.D."/>
            <person name="Rohde M."/>
            <person name="Spring S."/>
            <person name="Sikorski J."/>
            <person name="Goker M."/>
            <person name="Woyke T."/>
            <person name="Bristow J."/>
            <person name="Eisen J.A."/>
            <person name="Markowitz V."/>
            <person name="Hugenholtz P."/>
            <person name="Kyrpides N.C."/>
            <person name="Klenk H.P."/>
        </authorList>
    </citation>
    <scope>NUCLEOTIDE SEQUENCE [LARGE SCALE GENOMIC DNA]</scope>
    <source>
        <strain evidence="2">DSM 11571 / OCM 486 / SEBR 4847</strain>
    </source>
</reference>
<accession>E1RI57</accession>
<name>E1RI57_METP4</name>
<dbReference type="GeneID" id="9744244"/>
<dbReference type="InterPro" id="IPR019151">
    <property type="entry name" value="Proteasome_assmbl_chaperone_2"/>
</dbReference>
<evidence type="ECO:0000313" key="2">
    <source>
        <dbReference type="Proteomes" id="UP000006565"/>
    </source>
</evidence>
<proteinExistence type="predicted"/>
<dbReference type="PANTHER" id="PTHR35610:SF7">
    <property type="entry name" value="3-ISOPROPYLMALATE DEHYDRATASE"/>
    <property type="match status" value="1"/>
</dbReference>
<dbReference type="InterPro" id="IPR004426">
    <property type="entry name" value="MJ1210-like"/>
</dbReference>
<dbReference type="AlphaFoldDB" id="E1RI57"/>
<keyword evidence="2" id="KW-1185">Reference proteome</keyword>
<dbReference type="Pfam" id="PF09754">
    <property type="entry name" value="PAC2"/>
    <property type="match status" value="1"/>
</dbReference>
<dbReference type="HOGENOM" id="CLU_075000_1_0_2"/>
<sequence>MIEDISVDFFGSDSDDFSCDIMIEGLPGVGQVGKLAAEHMMEELGAEKIAEIRSIFFPPQVLVDAAGVAHLPKNEIYRYADEKVRIMFLVGDFQSGSAEGHYILTDTYLDIAEKLGIKRIYTLGGYGVGHLIQDIRVIAAVNDEKLKEEVTNSGAVFAQDEPGGGIIGASGLLLGLGAKRGMEGICLMGETSGYIVDPKSSNCLLAVLSKMLGISIDSAKLQERASEMEVFLERLKTMEQMKTEDELSYIG</sequence>
<dbReference type="EMBL" id="CP002117">
    <property type="protein sequence ID" value="ADN36522.1"/>
    <property type="molecule type" value="Genomic_DNA"/>
</dbReference>
<dbReference type="STRING" id="679926.Mpet_1769"/>
<gene>
    <name evidence="1" type="ordered locus">Mpet_1769</name>
</gene>